<dbReference type="InterPro" id="IPR031922">
    <property type="entry name" value="Pesticin_C"/>
</dbReference>
<evidence type="ECO:0000256" key="1">
    <source>
        <dbReference type="ARBA" id="ARBA00022529"/>
    </source>
</evidence>
<proteinExistence type="predicted"/>
<dbReference type="GO" id="GO:0003796">
    <property type="term" value="F:lysozyme activity"/>
    <property type="evidence" value="ECO:0007669"/>
    <property type="project" value="InterPro"/>
</dbReference>
<dbReference type="RefSeq" id="WP_233479502.1">
    <property type="nucleotide sequence ID" value="NZ_CP013970.1"/>
</dbReference>
<dbReference type="Gene3D" id="1.10.530.40">
    <property type="match status" value="1"/>
</dbReference>
<dbReference type="Proteomes" id="UP000264980">
    <property type="component" value="Chromosome"/>
</dbReference>
<evidence type="ECO:0000313" key="5">
    <source>
        <dbReference type="Proteomes" id="UP000264980"/>
    </source>
</evidence>
<reference evidence="4 5" key="1">
    <citation type="submission" date="2016-01" db="EMBL/GenBank/DDBJ databases">
        <authorList>
            <person name="Oliw E.H."/>
        </authorList>
    </citation>
    <scope>NUCLEOTIDE SEQUENCE [LARGE SCALE GENOMIC DNA]</scope>
    <source>
        <strain evidence="4 5">MDcuke</strain>
    </source>
</reference>
<dbReference type="GO" id="GO:0031640">
    <property type="term" value="P:killing of cells of another organism"/>
    <property type="evidence" value="ECO:0007669"/>
    <property type="project" value="UniProtKB-KW"/>
</dbReference>
<organism evidence="4 5">
    <name type="scientific">Erwinia tracheiphila</name>
    <dbReference type="NCBI Taxonomy" id="65700"/>
    <lineage>
        <taxon>Bacteria</taxon>
        <taxon>Pseudomonadati</taxon>
        <taxon>Pseudomonadota</taxon>
        <taxon>Gammaproteobacteria</taxon>
        <taxon>Enterobacterales</taxon>
        <taxon>Erwiniaceae</taxon>
        <taxon>Erwinia</taxon>
    </lineage>
</organism>
<evidence type="ECO:0000256" key="2">
    <source>
        <dbReference type="ARBA" id="ARBA00022638"/>
    </source>
</evidence>
<keyword evidence="2" id="KW-0081">Bacteriolytic enzyme</keyword>
<dbReference type="EMBL" id="CP013970">
    <property type="protein sequence ID" value="AXF77835.1"/>
    <property type="molecule type" value="Genomic_DNA"/>
</dbReference>
<sequence>MLEPKEGLLTFRAEGNNIPKSIFYSREIHWPGSIHYCYKDNSGVTIGRGYDLGRRSKGEVFHAMLSSGITKKQAEKISEGAGLTGCTASDFVKKNKDAIGEITETQQLILFEEVYRDYLIDSIRFYNKYKKNDSVIWDKLDYRLREVFVDMKYQGNMFAETVKYFEGNDISTVVRLINSRPLLKKYEPGRKRLLFLMNGK</sequence>
<evidence type="ECO:0000259" key="3">
    <source>
        <dbReference type="Pfam" id="PF16754"/>
    </source>
</evidence>
<protein>
    <recommendedName>
        <fullName evidence="3">Pesticin C-terminal domain-containing protein</fullName>
    </recommendedName>
</protein>
<dbReference type="CDD" id="cd16903">
    <property type="entry name" value="pesticin_lyz-like"/>
    <property type="match status" value="1"/>
</dbReference>
<evidence type="ECO:0000313" key="4">
    <source>
        <dbReference type="EMBL" id="AXF77835.1"/>
    </source>
</evidence>
<name>A0A345CWL8_9GAMM</name>
<feature type="domain" description="Pesticin C-terminal" evidence="3">
    <location>
        <begin position="29"/>
        <end position="160"/>
    </location>
</feature>
<dbReference type="GO" id="GO:0042742">
    <property type="term" value="P:defense response to bacterium"/>
    <property type="evidence" value="ECO:0007669"/>
    <property type="project" value="UniProtKB-KW"/>
</dbReference>
<keyword evidence="1" id="KW-0929">Antimicrobial</keyword>
<gene>
    <name evidence="4" type="ORF">AV903_20285</name>
</gene>
<dbReference type="Pfam" id="PF16754">
    <property type="entry name" value="Pesticin"/>
    <property type="match status" value="1"/>
</dbReference>
<dbReference type="InterPro" id="IPR023347">
    <property type="entry name" value="Lysozyme_dom_sf"/>
</dbReference>
<dbReference type="AlphaFoldDB" id="A0A345CWL8"/>
<accession>A0A345CWL8</accession>